<keyword evidence="2" id="KW-1185">Reference proteome</keyword>
<dbReference type="Proteomes" id="UP000242791">
    <property type="component" value="Unassembled WGS sequence"/>
</dbReference>
<sequence>MSALKIDVCEMKRQKGVSEGVIVSCLGCIRAVTLTTNFAVAACPTPLSNHKRFLTTVEIKARGKSVSLFVLKNRLGASLSAESSQSDYYLMAVTSMRTNRSKASREEKRYQCVLFLVASLFDAASVERQ</sequence>
<evidence type="ECO:0000313" key="1">
    <source>
        <dbReference type="EMBL" id="OJD20992.1"/>
    </source>
</evidence>
<gene>
    <name evidence="1" type="ORF">ACJ73_07670</name>
</gene>
<organism evidence="1 2">
    <name type="scientific">Blastomyces percursus</name>
    <dbReference type="NCBI Taxonomy" id="1658174"/>
    <lineage>
        <taxon>Eukaryota</taxon>
        <taxon>Fungi</taxon>
        <taxon>Dikarya</taxon>
        <taxon>Ascomycota</taxon>
        <taxon>Pezizomycotina</taxon>
        <taxon>Eurotiomycetes</taxon>
        <taxon>Eurotiomycetidae</taxon>
        <taxon>Onygenales</taxon>
        <taxon>Ajellomycetaceae</taxon>
        <taxon>Blastomyces</taxon>
    </lineage>
</organism>
<proteinExistence type="predicted"/>
<name>A0A1J9PXB6_9EURO</name>
<dbReference type="OrthoDB" id="10566579at2759"/>
<dbReference type="EMBL" id="LGTZ01001606">
    <property type="protein sequence ID" value="OJD20992.1"/>
    <property type="molecule type" value="Genomic_DNA"/>
</dbReference>
<accession>A0A1J9PXB6</accession>
<protein>
    <submittedName>
        <fullName evidence="1">Uncharacterized protein</fullName>
    </submittedName>
</protein>
<dbReference type="AlphaFoldDB" id="A0A1J9PXB6"/>
<reference evidence="1 2" key="1">
    <citation type="submission" date="2015-08" db="EMBL/GenBank/DDBJ databases">
        <title>Emmonsia species relationships and genome sequence.</title>
        <authorList>
            <person name="Cuomo C.A."/>
            <person name="Schwartz I.S."/>
            <person name="Kenyon C."/>
            <person name="De Hoog G.S."/>
            <person name="Govender N.P."/>
            <person name="Botha A."/>
            <person name="Moreno L."/>
            <person name="De Vries M."/>
            <person name="Munoz J.F."/>
            <person name="Stielow J.B."/>
        </authorList>
    </citation>
    <scope>NUCLEOTIDE SEQUENCE [LARGE SCALE GENOMIC DNA]</scope>
    <source>
        <strain evidence="1 2">EI222</strain>
    </source>
</reference>
<evidence type="ECO:0000313" key="2">
    <source>
        <dbReference type="Proteomes" id="UP000242791"/>
    </source>
</evidence>
<comment type="caution">
    <text evidence="1">The sequence shown here is derived from an EMBL/GenBank/DDBJ whole genome shotgun (WGS) entry which is preliminary data.</text>
</comment>
<dbReference type="VEuPathDB" id="FungiDB:ACJ73_07670"/>